<dbReference type="AlphaFoldDB" id="A0A918WVV6"/>
<evidence type="ECO:0008006" key="5">
    <source>
        <dbReference type="Google" id="ProtNLM"/>
    </source>
</evidence>
<evidence type="ECO:0000256" key="1">
    <source>
        <dbReference type="SAM" id="MobiDB-lite"/>
    </source>
</evidence>
<keyword evidence="2" id="KW-0812">Transmembrane</keyword>
<keyword evidence="2" id="KW-1133">Transmembrane helix</keyword>
<organism evidence="3 4">
    <name type="scientific">Streptomyces finlayi</name>
    <dbReference type="NCBI Taxonomy" id="67296"/>
    <lineage>
        <taxon>Bacteria</taxon>
        <taxon>Bacillati</taxon>
        <taxon>Actinomycetota</taxon>
        <taxon>Actinomycetes</taxon>
        <taxon>Kitasatosporales</taxon>
        <taxon>Streptomycetaceae</taxon>
        <taxon>Streptomyces</taxon>
    </lineage>
</organism>
<dbReference type="Proteomes" id="UP000638353">
    <property type="component" value="Unassembled WGS sequence"/>
</dbReference>
<reference evidence="3" key="1">
    <citation type="journal article" date="2014" name="Int. J. Syst. Evol. Microbiol.">
        <title>Complete genome sequence of Corynebacterium casei LMG S-19264T (=DSM 44701T), isolated from a smear-ripened cheese.</title>
        <authorList>
            <consortium name="US DOE Joint Genome Institute (JGI-PGF)"/>
            <person name="Walter F."/>
            <person name="Albersmeier A."/>
            <person name="Kalinowski J."/>
            <person name="Ruckert C."/>
        </authorList>
    </citation>
    <scope>NUCLEOTIDE SEQUENCE</scope>
    <source>
        <strain evidence="3">JCM 4637</strain>
    </source>
</reference>
<evidence type="ECO:0000313" key="3">
    <source>
        <dbReference type="EMBL" id="GHC89427.1"/>
    </source>
</evidence>
<evidence type="ECO:0000313" key="4">
    <source>
        <dbReference type="Proteomes" id="UP000638353"/>
    </source>
</evidence>
<feature type="transmembrane region" description="Helical" evidence="2">
    <location>
        <begin position="120"/>
        <end position="138"/>
    </location>
</feature>
<name>A0A918WVV6_9ACTN</name>
<protein>
    <recommendedName>
        <fullName evidence="5">DUF1449 family protein</fullName>
    </recommendedName>
</protein>
<proteinExistence type="predicted"/>
<comment type="caution">
    <text evidence="3">The sequence shown here is derived from an EMBL/GenBank/DDBJ whole genome shotgun (WGS) entry which is preliminary data.</text>
</comment>
<accession>A0A918WVV6</accession>
<feature type="transmembrane region" description="Helical" evidence="2">
    <location>
        <begin position="86"/>
        <end position="108"/>
    </location>
</feature>
<feature type="region of interest" description="Disordered" evidence="1">
    <location>
        <begin position="1"/>
        <end position="28"/>
    </location>
</feature>
<dbReference type="EMBL" id="BMVC01000004">
    <property type="protein sequence ID" value="GHC89427.1"/>
    <property type="molecule type" value="Genomic_DNA"/>
</dbReference>
<keyword evidence="2" id="KW-0472">Membrane</keyword>
<evidence type="ECO:0000256" key="2">
    <source>
        <dbReference type="SAM" id="Phobius"/>
    </source>
</evidence>
<gene>
    <name evidence="3" type="ORF">GCM10010334_22480</name>
</gene>
<feature type="compositionally biased region" description="Basic and acidic residues" evidence="1">
    <location>
        <begin position="1"/>
        <end position="13"/>
    </location>
</feature>
<sequence length="247" mass="25749">MRERLCPWHDRGGGRGNGRTLPEDGSEGDGLMTDSLRAAASFPTALFTAALVVVVGFWLLVLIGGADHDSFESDVNTDALGLGGVPVALSASLFVALTWFLSLTGSVLAARACFGGTGRFALGTAVLVSAVTLAWVLTRICVRPLAKLFPDEPGPSRHDFVGLTCTIRTGRVDAGFGQAEVAARDGSTAVVQVRQYGAEALALGSTGLLYAYDEEGEFFWVSAYGIELDGIGSYGIGPYGTEPGPRA</sequence>
<reference evidence="3" key="2">
    <citation type="submission" date="2020-09" db="EMBL/GenBank/DDBJ databases">
        <authorList>
            <person name="Sun Q."/>
            <person name="Ohkuma M."/>
        </authorList>
    </citation>
    <scope>NUCLEOTIDE SEQUENCE</scope>
    <source>
        <strain evidence="3">JCM 4637</strain>
    </source>
</reference>
<feature type="transmembrane region" description="Helical" evidence="2">
    <location>
        <begin position="45"/>
        <end position="66"/>
    </location>
</feature>